<organism evidence="1 2">
    <name type="scientific">Actinoalloteichus fjordicus</name>
    <dbReference type="NCBI Taxonomy" id="1612552"/>
    <lineage>
        <taxon>Bacteria</taxon>
        <taxon>Bacillati</taxon>
        <taxon>Actinomycetota</taxon>
        <taxon>Actinomycetes</taxon>
        <taxon>Pseudonocardiales</taxon>
        <taxon>Pseudonocardiaceae</taxon>
        <taxon>Actinoalloteichus</taxon>
    </lineage>
</organism>
<dbReference type="RefSeq" id="WP_075743731.1">
    <property type="nucleotide sequence ID" value="NZ_CP016076.1"/>
</dbReference>
<sequence>MSEQLTQDPVVPPAAVSAARRFLADHGKTARAVVAHLGRTGARVTLVGEDGALGDVIVADVATGTALCEQVEGLTVSDWDRDTTAALTIGPAHRNRMAGRRAG</sequence>
<dbReference type="AlphaFoldDB" id="A0AAC9PS78"/>
<protein>
    <submittedName>
        <fullName evidence="1">Uncharacterized protein</fullName>
    </submittedName>
</protein>
<gene>
    <name evidence="1" type="ORF">UA74_12480</name>
</gene>
<reference evidence="2" key="1">
    <citation type="submission" date="2016-06" db="EMBL/GenBank/DDBJ databases">
        <title>Complete genome sequence of Actinoalloteichus fjordicus DSM 46855 (=ADI127-17), type strain of the new species Actinoalloteichus fjordicus.</title>
        <authorList>
            <person name="Ruckert C."/>
            <person name="Nouioui I."/>
            <person name="Willmese J."/>
            <person name="van Wezel G."/>
            <person name="Klenk H.-P."/>
            <person name="Kalinowski J."/>
            <person name="Zotchev S.B."/>
        </authorList>
    </citation>
    <scope>NUCLEOTIDE SEQUENCE [LARGE SCALE GENOMIC DNA]</scope>
    <source>
        <strain evidence="2">ADI127-7</strain>
    </source>
</reference>
<name>A0AAC9PS78_9PSEU</name>
<accession>A0AAC9PS78</accession>
<dbReference type="Proteomes" id="UP000185511">
    <property type="component" value="Chromosome"/>
</dbReference>
<dbReference type="KEGG" id="acad:UA74_12480"/>
<proteinExistence type="predicted"/>
<dbReference type="EMBL" id="CP016076">
    <property type="protein sequence ID" value="APU14556.1"/>
    <property type="molecule type" value="Genomic_DNA"/>
</dbReference>
<evidence type="ECO:0000313" key="1">
    <source>
        <dbReference type="EMBL" id="APU14556.1"/>
    </source>
</evidence>
<keyword evidence="2" id="KW-1185">Reference proteome</keyword>
<evidence type="ECO:0000313" key="2">
    <source>
        <dbReference type="Proteomes" id="UP000185511"/>
    </source>
</evidence>